<dbReference type="InterPro" id="IPR001109">
    <property type="entry name" value="Hydrogenase_HupF/HypC"/>
</dbReference>
<comment type="similarity">
    <text evidence="1">Belongs to the HupF/HypC family.</text>
</comment>
<dbReference type="Pfam" id="PF01455">
    <property type="entry name" value="HupF_HypC"/>
    <property type="match status" value="1"/>
</dbReference>
<evidence type="ECO:0000256" key="1">
    <source>
        <dbReference type="ARBA" id="ARBA00006018"/>
    </source>
</evidence>
<sequence length="80" mass="9018">MCFAIPSRIIAYDADNQMARIDTLGRQREVSTHLILDALAVGDYLLIQSGFAMEKISRERALDSLELYQQLIQEMEAGEA</sequence>
<dbReference type="KEGG" id="fbl:Fbal_3148"/>
<dbReference type="eggNOG" id="COG0298">
    <property type="taxonomic scope" value="Bacteria"/>
</dbReference>
<gene>
    <name evidence="2" type="ordered locus">Fbal_3148</name>
</gene>
<keyword evidence="3" id="KW-1185">Reference proteome</keyword>
<dbReference type="STRING" id="550540.Fbal_3148"/>
<dbReference type="PANTHER" id="PTHR35177">
    <property type="entry name" value="HYDROGENASE MATURATION FACTOR HYBG"/>
    <property type="match status" value="1"/>
</dbReference>
<dbReference type="NCBIfam" id="TIGR00074">
    <property type="entry name" value="hypC_hupF"/>
    <property type="match status" value="1"/>
</dbReference>
<dbReference type="GO" id="GO:0005506">
    <property type="term" value="F:iron ion binding"/>
    <property type="evidence" value="ECO:0007669"/>
    <property type="project" value="TreeGrafter"/>
</dbReference>
<evidence type="ECO:0000313" key="3">
    <source>
        <dbReference type="Proteomes" id="UP000006683"/>
    </source>
</evidence>
<dbReference type="SUPFAM" id="SSF159127">
    <property type="entry name" value="HupF/HypC-like"/>
    <property type="match status" value="1"/>
</dbReference>
<dbReference type="EMBL" id="CP002209">
    <property type="protein sequence ID" value="ADN77347.1"/>
    <property type="molecule type" value="Genomic_DNA"/>
</dbReference>
<protein>
    <submittedName>
        <fullName evidence="2">Hydrogenase assembly chaperone hypC/hupF</fullName>
    </submittedName>
</protein>
<dbReference type="GO" id="GO:0051604">
    <property type="term" value="P:protein maturation"/>
    <property type="evidence" value="ECO:0007669"/>
    <property type="project" value="TreeGrafter"/>
</dbReference>
<accession>E1SV47</accession>
<dbReference type="Proteomes" id="UP000006683">
    <property type="component" value="Chromosome"/>
</dbReference>
<reference evidence="2 3" key="1">
    <citation type="journal article" date="2010" name="Stand. Genomic Sci.">
        <title>Complete genome sequence of Ferrimonas balearica type strain (PAT).</title>
        <authorList>
            <person name="Nolan M."/>
            <person name="Sikorski J."/>
            <person name="Davenport K."/>
            <person name="Lucas S."/>
            <person name="Glavina Del Rio T."/>
            <person name="Tice H."/>
            <person name="Cheng J."/>
            <person name="Goodwin L."/>
            <person name="Pitluck S."/>
            <person name="Liolios K."/>
            <person name="Ivanova N."/>
            <person name="Mavromatis K."/>
            <person name="Ovchinnikova G."/>
            <person name="Pati A."/>
            <person name="Chen A."/>
            <person name="Palaniappan K."/>
            <person name="Land M."/>
            <person name="Hauser L."/>
            <person name="Chang Y."/>
            <person name="Jeffries C."/>
            <person name="Tapia R."/>
            <person name="Brettin T."/>
            <person name="Detter J."/>
            <person name="Han C."/>
            <person name="Yasawong M."/>
            <person name="Rohde M."/>
            <person name="Tindall B."/>
            <person name="Goker M."/>
            <person name="Woyke T."/>
            <person name="Bristow J."/>
            <person name="Eisen J."/>
            <person name="Markowitz V."/>
            <person name="Hugenholtz P."/>
            <person name="Kyrpides N."/>
            <person name="Klenk H."/>
            <person name="Lapidus A."/>
        </authorList>
    </citation>
    <scope>NUCLEOTIDE SEQUENCE [LARGE SCALE GENOMIC DNA]</scope>
    <source>
        <strain evidence="3">DSM 9799 / CCM 4581 / KCTC 23876 / PAT</strain>
    </source>
</reference>
<evidence type="ECO:0000313" key="2">
    <source>
        <dbReference type="EMBL" id="ADN77347.1"/>
    </source>
</evidence>
<organism evidence="2 3">
    <name type="scientific">Ferrimonas balearica (strain DSM 9799 / CCM 4581 / KCTC 23876 / PAT)</name>
    <dbReference type="NCBI Taxonomy" id="550540"/>
    <lineage>
        <taxon>Bacteria</taxon>
        <taxon>Pseudomonadati</taxon>
        <taxon>Pseudomonadota</taxon>
        <taxon>Gammaproteobacteria</taxon>
        <taxon>Alteromonadales</taxon>
        <taxon>Ferrimonadaceae</taxon>
        <taxon>Ferrimonas</taxon>
    </lineage>
</organism>
<dbReference type="GeneID" id="67183365"/>
<dbReference type="Gene3D" id="2.30.30.140">
    <property type="match status" value="1"/>
</dbReference>
<dbReference type="FunFam" id="2.30.30.140:FF:000022">
    <property type="entry name" value="Hydrogenase assembly chaperone HybG"/>
    <property type="match status" value="1"/>
</dbReference>
<dbReference type="GO" id="GO:1902670">
    <property type="term" value="F:carbon dioxide binding"/>
    <property type="evidence" value="ECO:0007669"/>
    <property type="project" value="TreeGrafter"/>
</dbReference>
<dbReference type="PANTHER" id="PTHR35177:SF2">
    <property type="entry name" value="HYDROGENASE MATURATION FACTOR HYBG"/>
    <property type="match status" value="1"/>
</dbReference>
<dbReference type="PRINTS" id="PR00445">
    <property type="entry name" value="HUPFHYPC"/>
</dbReference>
<dbReference type="HOGENOM" id="CLU_159381_2_0_6"/>
<proteinExistence type="inferred from homology"/>
<dbReference type="OrthoDB" id="9806017at2"/>
<name>E1SV47_FERBD</name>
<dbReference type="RefSeq" id="WP_013346653.1">
    <property type="nucleotide sequence ID" value="NC_014541.1"/>
</dbReference>
<dbReference type="AlphaFoldDB" id="E1SV47"/>